<proteinExistence type="predicted"/>
<dbReference type="Proteomes" id="UP000294593">
    <property type="component" value="Unassembled WGS sequence"/>
</dbReference>
<keyword evidence="3" id="KW-1185">Reference proteome</keyword>
<dbReference type="SUPFAM" id="SSF88874">
    <property type="entry name" value="Receptor-binding domain of short tail fibre protein gp12"/>
    <property type="match status" value="1"/>
</dbReference>
<dbReference type="Gene3D" id="3.90.1340.10">
    <property type="entry name" value="Phage tail collar domain"/>
    <property type="match status" value="1"/>
</dbReference>
<evidence type="ECO:0000259" key="1">
    <source>
        <dbReference type="Pfam" id="PF07484"/>
    </source>
</evidence>
<reference evidence="2 3" key="1">
    <citation type="submission" date="2019-03" db="EMBL/GenBank/DDBJ databases">
        <title>Genomic Encyclopedia of Type Strains, Phase IV (KMG-IV): sequencing the most valuable type-strain genomes for metagenomic binning, comparative biology and taxonomic classification.</title>
        <authorList>
            <person name="Goeker M."/>
        </authorList>
    </citation>
    <scope>NUCLEOTIDE SEQUENCE [LARGE SCALE GENOMIC DNA]</scope>
    <source>
        <strain evidence="2 3">DSM 11901</strain>
    </source>
</reference>
<dbReference type="AlphaFoldDB" id="A0A4R6R4G6"/>
<sequence>MPEPYVGEIRMFAGNFAPVGWAFCDGSILSIAENEVLFTLIGTTYGGDGQETFALPDLRGRAPIHQGTGPGLSPRLIGQAGGVEQVTLSTAHLPSHRHALNATAAAATAGTGVSGSLLAATATTPLYGSTTGGAPMATVALTPSNGGQQAQAHENRAPYLGMNFIISLFGIFPSPS</sequence>
<dbReference type="OrthoDB" id="9810174at2"/>
<dbReference type="RefSeq" id="WP_133610941.1">
    <property type="nucleotide sequence ID" value="NZ_SNXW01000011.1"/>
</dbReference>
<feature type="domain" description="Phage tail collar" evidence="1">
    <location>
        <begin position="7"/>
        <end position="63"/>
    </location>
</feature>
<dbReference type="EMBL" id="SNXW01000011">
    <property type="protein sequence ID" value="TDP80669.1"/>
    <property type="molecule type" value="Genomic_DNA"/>
</dbReference>
<organism evidence="2 3">
    <name type="scientific">Aquabacterium commune</name>
    <dbReference type="NCBI Taxonomy" id="70586"/>
    <lineage>
        <taxon>Bacteria</taxon>
        <taxon>Pseudomonadati</taxon>
        <taxon>Pseudomonadota</taxon>
        <taxon>Betaproteobacteria</taxon>
        <taxon>Burkholderiales</taxon>
        <taxon>Aquabacterium</taxon>
    </lineage>
</organism>
<accession>A0A4R6R4G6</accession>
<evidence type="ECO:0000313" key="3">
    <source>
        <dbReference type="Proteomes" id="UP000294593"/>
    </source>
</evidence>
<dbReference type="InterPro" id="IPR011083">
    <property type="entry name" value="Phage_tail_collar_dom"/>
</dbReference>
<evidence type="ECO:0000313" key="2">
    <source>
        <dbReference type="EMBL" id="TDP80669.1"/>
    </source>
</evidence>
<name>A0A4R6R4G6_9BURK</name>
<comment type="caution">
    <text evidence="2">The sequence shown here is derived from an EMBL/GenBank/DDBJ whole genome shotgun (WGS) entry which is preliminary data.</text>
</comment>
<dbReference type="Pfam" id="PF07484">
    <property type="entry name" value="Collar"/>
    <property type="match status" value="1"/>
</dbReference>
<gene>
    <name evidence="2" type="ORF">EV672_1114</name>
</gene>
<protein>
    <submittedName>
        <fullName evidence="2">Microcystin-dependent protein</fullName>
    </submittedName>
</protein>
<dbReference type="InterPro" id="IPR037053">
    <property type="entry name" value="Phage_tail_collar_dom_sf"/>
</dbReference>